<feature type="region of interest" description="Disordered" evidence="1">
    <location>
        <begin position="334"/>
        <end position="353"/>
    </location>
</feature>
<dbReference type="Proteomes" id="UP000077266">
    <property type="component" value="Unassembled WGS sequence"/>
</dbReference>
<name>A0A165DP61_EXIGL</name>
<reference evidence="2 3" key="1">
    <citation type="journal article" date="2016" name="Mol. Biol. Evol.">
        <title>Comparative Genomics of Early-Diverging Mushroom-Forming Fungi Provides Insights into the Origins of Lignocellulose Decay Capabilities.</title>
        <authorList>
            <person name="Nagy L.G."/>
            <person name="Riley R."/>
            <person name="Tritt A."/>
            <person name="Adam C."/>
            <person name="Daum C."/>
            <person name="Floudas D."/>
            <person name="Sun H."/>
            <person name="Yadav J.S."/>
            <person name="Pangilinan J."/>
            <person name="Larsson K.H."/>
            <person name="Matsuura K."/>
            <person name="Barry K."/>
            <person name="Labutti K."/>
            <person name="Kuo R."/>
            <person name="Ohm R.A."/>
            <person name="Bhattacharya S.S."/>
            <person name="Shirouzu T."/>
            <person name="Yoshinaga Y."/>
            <person name="Martin F.M."/>
            <person name="Grigoriev I.V."/>
            <person name="Hibbett D.S."/>
        </authorList>
    </citation>
    <scope>NUCLEOTIDE SEQUENCE [LARGE SCALE GENOMIC DNA]</scope>
    <source>
        <strain evidence="2 3">HHB12029</strain>
    </source>
</reference>
<keyword evidence="3" id="KW-1185">Reference proteome</keyword>
<dbReference type="EMBL" id="KV426202">
    <property type="protein sequence ID" value="KZV85028.1"/>
    <property type="molecule type" value="Genomic_DNA"/>
</dbReference>
<organism evidence="2 3">
    <name type="scientific">Exidia glandulosa HHB12029</name>
    <dbReference type="NCBI Taxonomy" id="1314781"/>
    <lineage>
        <taxon>Eukaryota</taxon>
        <taxon>Fungi</taxon>
        <taxon>Dikarya</taxon>
        <taxon>Basidiomycota</taxon>
        <taxon>Agaricomycotina</taxon>
        <taxon>Agaricomycetes</taxon>
        <taxon>Auriculariales</taxon>
        <taxon>Exidiaceae</taxon>
        <taxon>Exidia</taxon>
    </lineage>
</organism>
<dbReference type="Gene3D" id="1.20.120.20">
    <property type="entry name" value="Apolipoprotein"/>
    <property type="match status" value="1"/>
</dbReference>
<dbReference type="AlphaFoldDB" id="A0A165DP61"/>
<evidence type="ECO:0000313" key="2">
    <source>
        <dbReference type="EMBL" id="KZV85028.1"/>
    </source>
</evidence>
<dbReference type="OrthoDB" id="376826at2759"/>
<accession>A0A165DP61</accession>
<evidence type="ECO:0000313" key="3">
    <source>
        <dbReference type="Proteomes" id="UP000077266"/>
    </source>
</evidence>
<feature type="compositionally biased region" description="Polar residues" evidence="1">
    <location>
        <begin position="344"/>
        <end position="353"/>
    </location>
</feature>
<evidence type="ECO:0008006" key="4">
    <source>
        <dbReference type="Google" id="ProtNLM"/>
    </source>
</evidence>
<dbReference type="InParanoid" id="A0A165DP61"/>
<sequence>MSTETQTAPAATEPQLRSVARVQSIPLVNDTLTSLNSILLQNALTAWPYATAQSISSQTYNIAVPRLQPVLGPIDGLANKGLDFVEQRYPYPFQTPTEDIYNDIQKSRASVYEAADGRIKALAAGADQSIAPIVDVLQAAYNRLNAQSGSETSGNGNGVTDGKDETQVHRALRLSVGVRDQVVVLSSEQLKHLQQQSVVVQRLTDTMSNLNQLVASSVVTAREQASAVTKDGYARANALADSTRAELDRLNATIRAMPANVQQSLQPLQQQITETREALGSVLSSDAPAGEKASKALATLRERVPPVSEQVVKLARDGIAGAIAYVQHAGQAAKEEAHDVKENGVSNGNGNTQ</sequence>
<dbReference type="STRING" id="1314781.A0A165DP61"/>
<protein>
    <recommendedName>
        <fullName evidence="4">Lipid droplet-associated perilipin protein</fullName>
    </recommendedName>
</protein>
<gene>
    <name evidence="2" type="ORF">EXIGLDRAFT_753518</name>
</gene>
<proteinExistence type="predicted"/>
<evidence type="ECO:0000256" key="1">
    <source>
        <dbReference type="SAM" id="MobiDB-lite"/>
    </source>
</evidence>